<keyword evidence="2" id="KW-0472">Membrane</keyword>
<dbReference type="Proteomes" id="UP000034841">
    <property type="component" value="Unassembled WGS sequence"/>
</dbReference>
<keyword evidence="2" id="KW-1133">Transmembrane helix</keyword>
<evidence type="ECO:0000256" key="2">
    <source>
        <dbReference type="SAM" id="Phobius"/>
    </source>
</evidence>
<protein>
    <submittedName>
        <fullName evidence="3">Uncharacterized protein</fullName>
    </submittedName>
</protein>
<evidence type="ECO:0000313" key="3">
    <source>
        <dbReference type="EMBL" id="KKF94280.1"/>
    </source>
</evidence>
<reference evidence="3 4" key="1">
    <citation type="submission" date="2015-04" db="EMBL/GenBank/DDBJ databases">
        <title>Genome sequence of Ceratocystis platani, a major pathogen of plane trees.</title>
        <authorList>
            <person name="Belbahri L."/>
        </authorList>
    </citation>
    <scope>NUCLEOTIDE SEQUENCE [LARGE SCALE GENOMIC DNA]</scope>
    <source>
        <strain evidence="3 4">CFO</strain>
    </source>
</reference>
<name>A0A0F8B2X8_CERFI</name>
<comment type="caution">
    <text evidence="3">The sequence shown here is derived from an EMBL/GenBank/DDBJ whole genome shotgun (WGS) entry which is preliminary data.</text>
</comment>
<sequence length="500" mass="55202">MAYNPQPRLIRGDRVSGRMSVGAPPGPSSEYYARTVAREAPREYHDDYDVGYGAPMKSRDRDFASERAATREPSAGLGRERMFAGRERERAGFARDRERAAAAAADYPDDYMDYNAEYPDEYDAEYGDLPAGGSAGNMGGFRQEFRSREPSAPAAADYADPRVHPSRQTRTRPGARAATEAGYDDAYPDEYAGASAAIGGKYAASERYPDDYGQDGYAAAPARYAASAKFERPSAKYAADAYANRLSDGFEDDDYRSEPVALFQKPAIPGICVANVVLETYVLPGLLQDLVTAQLLRRTRKSMNVTLGIFPGLVVTNLFLAILKLLDHMKKRLTRIAIMRNSSILLSPQPLVNVAVVVALAEEVDQPLLRQRTTRITMTIMPVLPTPLSVIAQRANSLKLADVPTPQNVASWVGSRIVTVFLLLLVQLLRMVVMAHMPVPWPPWEVLYPGLWQQWALWVLWECLVDPWVGRCLPMAMALDLDLGLSLCTATAPLLICFLL</sequence>
<evidence type="ECO:0000256" key="1">
    <source>
        <dbReference type="SAM" id="MobiDB-lite"/>
    </source>
</evidence>
<proteinExistence type="predicted"/>
<dbReference type="AlphaFoldDB" id="A0A0F8B2X8"/>
<feature type="compositionally biased region" description="Basic and acidic residues" evidence="1">
    <location>
        <begin position="57"/>
        <end position="70"/>
    </location>
</feature>
<feature type="transmembrane region" description="Helical" evidence="2">
    <location>
        <begin position="409"/>
        <end position="429"/>
    </location>
</feature>
<feature type="transmembrane region" description="Helical" evidence="2">
    <location>
        <begin position="305"/>
        <end position="323"/>
    </location>
</feature>
<gene>
    <name evidence="3" type="ORF">CFO_g3354</name>
</gene>
<feature type="region of interest" description="Disordered" evidence="1">
    <location>
        <begin position="44"/>
        <end position="83"/>
    </location>
</feature>
<keyword evidence="4" id="KW-1185">Reference proteome</keyword>
<organism evidence="3 4">
    <name type="scientific">Ceratocystis fimbriata f. sp. platani</name>
    <dbReference type="NCBI Taxonomy" id="88771"/>
    <lineage>
        <taxon>Eukaryota</taxon>
        <taxon>Fungi</taxon>
        <taxon>Dikarya</taxon>
        <taxon>Ascomycota</taxon>
        <taxon>Pezizomycotina</taxon>
        <taxon>Sordariomycetes</taxon>
        <taxon>Hypocreomycetidae</taxon>
        <taxon>Microascales</taxon>
        <taxon>Ceratocystidaceae</taxon>
        <taxon>Ceratocystis</taxon>
    </lineage>
</organism>
<feature type="region of interest" description="Disordered" evidence="1">
    <location>
        <begin position="123"/>
        <end position="181"/>
    </location>
</feature>
<feature type="region of interest" description="Disordered" evidence="1">
    <location>
        <begin position="1"/>
        <end position="32"/>
    </location>
</feature>
<keyword evidence="2" id="KW-0812">Transmembrane</keyword>
<dbReference type="EMBL" id="LBBL01000170">
    <property type="protein sequence ID" value="KKF94280.1"/>
    <property type="molecule type" value="Genomic_DNA"/>
</dbReference>
<accession>A0A0F8B2X8</accession>
<evidence type="ECO:0000313" key="4">
    <source>
        <dbReference type="Proteomes" id="UP000034841"/>
    </source>
</evidence>